<feature type="transmembrane region" description="Helical" evidence="2">
    <location>
        <begin position="35"/>
        <end position="56"/>
    </location>
</feature>
<proteinExistence type="predicted"/>
<dbReference type="Proteomes" id="UP000267003">
    <property type="component" value="Unassembled WGS sequence"/>
</dbReference>
<keyword evidence="2" id="KW-0812">Transmembrane</keyword>
<sequence length="83" mass="8584">MTVPAPSVPPHPPPPPSSPLPHTPGAPEKEERSMLLSYGLAVAGVGVALAAQHLLWPYMSSAPFLAFFAAVVFAGWRGGWGPG</sequence>
<dbReference type="GO" id="GO:0016301">
    <property type="term" value="F:kinase activity"/>
    <property type="evidence" value="ECO:0007669"/>
    <property type="project" value="UniProtKB-KW"/>
</dbReference>
<accession>A0A3A8QQR7</accession>
<evidence type="ECO:0000313" key="3">
    <source>
        <dbReference type="EMBL" id="RKH70877.1"/>
    </source>
</evidence>
<comment type="caution">
    <text evidence="3">The sequence shown here is derived from an EMBL/GenBank/DDBJ whole genome shotgun (WGS) entry which is preliminary data.</text>
</comment>
<reference evidence="4" key="1">
    <citation type="submission" date="2018-09" db="EMBL/GenBank/DDBJ databases">
        <authorList>
            <person name="Livingstone P.G."/>
            <person name="Whitworth D.E."/>
        </authorList>
    </citation>
    <scope>NUCLEOTIDE SEQUENCE [LARGE SCALE GENOMIC DNA]</scope>
    <source>
        <strain evidence="4">AB050A</strain>
    </source>
</reference>
<dbReference type="AlphaFoldDB" id="A0A3A8QQR7"/>
<gene>
    <name evidence="3" type="ORF">D7W81_08770</name>
</gene>
<keyword evidence="3" id="KW-0418">Kinase</keyword>
<feature type="transmembrane region" description="Helical" evidence="2">
    <location>
        <begin position="62"/>
        <end position="80"/>
    </location>
</feature>
<feature type="compositionally biased region" description="Pro residues" evidence="1">
    <location>
        <begin position="1"/>
        <end position="24"/>
    </location>
</feature>
<organism evidence="3 4">
    <name type="scientific">Corallococcus aberystwythensis</name>
    <dbReference type="NCBI Taxonomy" id="2316722"/>
    <lineage>
        <taxon>Bacteria</taxon>
        <taxon>Pseudomonadati</taxon>
        <taxon>Myxococcota</taxon>
        <taxon>Myxococcia</taxon>
        <taxon>Myxococcales</taxon>
        <taxon>Cystobacterineae</taxon>
        <taxon>Myxococcaceae</taxon>
        <taxon>Corallococcus</taxon>
    </lineage>
</organism>
<keyword evidence="3" id="KW-0808">Transferase</keyword>
<keyword evidence="4" id="KW-1185">Reference proteome</keyword>
<evidence type="ECO:0000256" key="1">
    <source>
        <dbReference type="SAM" id="MobiDB-lite"/>
    </source>
</evidence>
<feature type="region of interest" description="Disordered" evidence="1">
    <location>
        <begin position="1"/>
        <end position="31"/>
    </location>
</feature>
<keyword evidence="2" id="KW-0472">Membrane</keyword>
<evidence type="ECO:0000313" key="4">
    <source>
        <dbReference type="Proteomes" id="UP000267003"/>
    </source>
</evidence>
<feature type="non-terminal residue" evidence="3">
    <location>
        <position position="83"/>
    </location>
</feature>
<keyword evidence="2" id="KW-1133">Transmembrane helix</keyword>
<protein>
    <submittedName>
        <fullName evidence="3">Histidine kinase</fullName>
    </submittedName>
</protein>
<dbReference type="EMBL" id="RAWK01000039">
    <property type="protein sequence ID" value="RKH70877.1"/>
    <property type="molecule type" value="Genomic_DNA"/>
</dbReference>
<evidence type="ECO:0000256" key="2">
    <source>
        <dbReference type="SAM" id="Phobius"/>
    </source>
</evidence>
<name>A0A3A8QQR7_9BACT</name>